<evidence type="ECO:0000313" key="3">
    <source>
        <dbReference type="Proteomes" id="UP000008148"/>
    </source>
</evidence>
<evidence type="ECO:0000256" key="1">
    <source>
        <dbReference type="SAM" id="MobiDB-lite"/>
    </source>
</evidence>
<gene>
    <name evidence="2" type="ordered locus">CKO_02483</name>
</gene>
<proteinExistence type="predicted"/>
<feature type="compositionally biased region" description="Basic residues" evidence="1">
    <location>
        <begin position="438"/>
        <end position="447"/>
    </location>
</feature>
<feature type="region of interest" description="Disordered" evidence="1">
    <location>
        <begin position="399"/>
        <end position="462"/>
    </location>
</feature>
<evidence type="ECO:0000313" key="2">
    <source>
        <dbReference type="EMBL" id="ABV13600.1"/>
    </source>
</evidence>
<keyword evidence="3" id="KW-1185">Reference proteome</keyword>
<name>A8AJD8_CITK8</name>
<reference evidence="2 3" key="1">
    <citation type="submission" date="2007-08" db="EMBL/GenBank/DDBJ databases">
        <authorList>
            <consortium name="The Citrobacter koseri Genome Sequencing Project"/>
            <person name="McClelland M."/>
            <person name="Sanderson E.K."/>
            <person name="Porwollik S."/>
            <person name="Spieth J."/>
            <person name="Clifton W.S."/>
            <person name="Latreille P."/>
            <person name="Courtney L."/>
            <person name="Wang C."/>
            <person name="Pepin K."/>
            <person name="Bhonagiri V."/>
            <person name="Nash W."/>
            <person name="Johnson M."/>
            <person name="Thiruvilangam P."/>
            <person name="Wilson R."/>
        </authorList>
    </citation>
    <scope>NUCLEOTIDE SEQUENCE [LARGE SCALE GENOMIC DNA]</scope>
    <source>
        <strain evidence="3">ATCC BAA-895 / CDC 4225-83 / SGSC4696</strain>
    </source>
</reference>
<organism evidence="2 3">
    <name type="scientific">Citrobacter koseri (strain ATCC BAA-895 / CDC 4225-83 / SGSC4696)</name>
    <dbReference type="NCBI Taxonomy" id="290338"/>
    <lineage>
        <taxon>Bacteria</taxon>
        <taxon>Pseudomonadati</taxon>
        <taxon>Pseudomonadota</taxon>
        <taxon>Gammaproteobacteria</taxon>
        <taxon>Enterobacterales</taxon>
        <taxon>Enterobacteriaceae</taxon>
        <taxon>Citrobacter</taxon>
    </lineage>
</organism>
<dbReference type="Proteomes" id="UP000008148">
    <property type="component" value="Chromosome"/>
</dbReference>
<dbReference type="HOGENOM" id="CLU_421932_0_0_6"/>
<accession>A8AJD8</accession>
<dbReference type="EMBL" id="CP000822">
    <property type="protein sequence ID" value="ABV13600.1"/>
    <property type="molecule type" value="Genomic_DNA"/>
</dbReference>
<dbReference type="AlphaFoldDB" id="A8AJD8"/>
<dbReference type="KEGG" id="cko:CKO_02483"/>
<sequence>MPDSGYTLSGLQAAKKKAAEVSPRRSGTNSTQERLFAFNLIQWRLTCNHLTFSFNHQTAEIVNVAANHRANHRARIGVQELQIHFQDRLTGNHFGTLFHQAFEALTVQRNGIDPHVDNDFRAFFGFQAERMIGVEDFHNGACRRGNNGFIRWFHRHAVANRFAGERFVRNLFQRNHVTRDWRNQRRDSHRIRNRLRFCRRRRSHWRAVSRRCRNRATRHHFLHFVADRFRFRADDNLDGLFVQFHHAGRTKTFTHRIAHASRVGNGQTQTGDAGIDRFQVIRTANRSNVVGRQLGHTFFSVAVRFVSHDIVVFIFTTWRFQVEHANYRAEQQEVDDEEYRAHHQQHPDVFAGRRQAIHQHVVNCACGEGEARMNTQQRRDEQADTGQYCVQEVQQRRQEHEQEFQRLSNTSQERGDRNGQQHTANHWTTRFRRSEVHRQRRTRQTKHHDREEAGHEHPRRAVTRVEAVDVAVEYRTCRVSELANLEPGDGVQHLMQTCRDQQTVDETEDTGAQRARADDPFTARMNSVLNRRPDVTENRRQHQTEEARGDRHKTFAAKEAQEIRKFDTGPTVINGAAHQTGNDTRQDAHVDFRVNRHHRFGQDEVPDRTRQRCCTRAVLRPTGCHTDGEDQCEVIEDRPARLRDKGDIQ</sequence>
<protein>
    <submittedName>
        <fullName evidence="2">Uncharacterized protein</fullName>
    </submittedName>
</protein>